<feature type="compositionally biased region" description="Low complexity" evidence="1">
    <location>
        <begin position="64"/>
        <end position="81"/>
    </location>
</feature>
<dbReference type="Pfam" id="PF15160">
    <property type="entry name" value="SASRP1"/>
    <property type="match status" value="1"/>
</dbReference>
<dbReference type="PANTHER" id="PTHR35845:SF1">
    <property type="entry name" value="SPERMATOGENESIS-ASSOCIATED SERINE-RICH PROTEIN 1"/>
    <property type="match status" value="1"/>
</dbReference>
<dbReference type="AlphaFoldDB" id="A0A8D2CF88"/>
<dbReference type="Proteomes" id="UP000694725">
    <property type="component" value="Unplaced"/>
</dbReference>
<name>A0A8D2CF88_PIG</name>
<evidence type="ECO:0000313" key="3">
    <source>
        <dbReference type="Ensembl" id="ENSSSCP00065040965.1"/>
    </source>
</evidence>
<accession>A0A8D2CF88</accession>
<evidence type="ECO:0000313" key="2">
    <source>
        <dbReference type="Ensembl" id="ENSSSCP00050002304.1"/>
    </source>
</evidence>
<proteinExistence type="predicted"/>
<feature type="region of interest" description="Disordered" evidence="1">
    <location>
        <begin position="38"/>
        <end position="117"/>
    </location>
</feature>
<dbReference type="Ensembl" id="ENSSSCT00065093618.1">
    <property type="protein sequence ID" value="ENSSSCP00065040965.1"/>
    <property type="gene ID" value="ENSSSCG00065068191.1"/>
</dbReference>
<organism evidence="3 4">
    <name type="scientific">Sus scrofa</name>
    <name type="common">Pig</name>
    <dbReference type="NCBI Taxonomy" id="9823"/>
    <lineage>
        <taxon>Eukaryota</taxon>
        <taxon>Metazoa</taxon>
        <taxon>Chordata</taxon>
        <taxon>Craniata</taxon>
        <taxon>Vertebrata</taxon>
        <taxon>Euteleostomi</taxon>
        <taxon>Mammalia</taxon>
        <taxon>Eutheria</taxon>
        <taxon>Laurasiatheria</taxon>
        <taxon>Artiodactyla</taxon>
        <taxon>Suina</taxon>
        <taxon>Suidae</taxon>
        <taxon>Sus</taxon>
    </lineage>
</organism>
<evidence type="ECO:0000313" key="4">
    <source>
        <dbReference type="Proteomes" id="UP000694725"/>
    </source>
</evidence>
<dbReference type="InterPro" id="IPR029165">
    <property type="entry name" value="SASRP1"/>
</dbReference>
<sequence length="293" mass="32609">MQLHFLGDLEQALAQIQLSILENAAGCLRKITSTRRLAQKKSSVSGTKRNDFLESQGGFANTTSSGRSVSPSSSVEKGLSVNGSAHLGPAADLDLKSSSSHSDHSSETSLPEVPKDKYPQEFSLLQLQTKDGQRPEWTFYPRFSNNIHTYHVGKQCCFKGVFLGNRRSLSERTVDKCLGKKKYDIDPRNGIPKLTPGDNPYMCPEQSKDFYKAGSTLPPVNFSIVPYEKKPDTFIPLEPLPQIPSLPFWVKEKANKLKNEIREVEELENWQPAVPFLHSLLPAGGSKDHQKIV</sequence>
<protein>
    <submittedName>
        <fullName evidence="2">Spermatosis associated serine rich 1</fullName>
    </submittedName>
</protein>
<dbReference type="PANTHER" id="PTHR35845">
    <property type="entry name" value="SPERMATOGENESIS-ASSOCIATED SERINE-RICH PROTEIN 1"/>
    <property type="match status" value="1"/>
</dbReference>
<dbReference type="Ensembl" id="ENSSSCT00050005511.1">
    <property type="protein sequence ID" value="ENSSSCP00050002304.1"/>
    <property type="gene ID" value="ENSSSCG00050004056.1"/>
</dbReference>
<dbReference type="Proteomes" id="UP000694571">
    <property type="component" value="Unplaced"/>
</dbReference>
<feature type="compositionally biased region" description="Polar residues" evidence="1">
    <location>
        <begin position="38"/>
        <end position="47"/>
    </location>
</feature>
<evidence type="ECO:0000256" key="1">
    <source>
        <dbReference type="SAM" id="MobiDB-lite"/>
    </source>
</evidence>
<reference evidence="3" key="1">
    <citation type="submission" date="2025-05" db="UniProtKB">
        <authorList>
            <consortium name="Ensembl"/>
        </authorList>
    </citation>
    <scope>IDENTIFICATION</scope>
</reference>